<evidence type="ECO:0000259" key="6">
    <source>
        <dbReference type="PROSITE" id="PS51278"/>
    </source>
</evidence>
<dbReference type="GO" id="GO:0006487">
    <property type="term" value="P:protein N-linked glycosylation"/>
    <property type="evidence" value="ECO:0007669"/>
    <property type="project" value="TreeGrafter"/>
</dbReference>
<dbReference type="Pfam" id="PF13522">
    <property type="entry name" value="GATase_6"/>
    <property type="match status" value="1"/>
</dbReference>
<dbReference type="EMBL" id="LR796499">
    <property type="protein sequence ID" value="CAB4149264.1"/>
    <property type="molecule type" value="Genomic_DNA"/>
</dbReference>
<keyword evidence="4" id="KW-0808">Transferase</keyword>
<keyword evidence="3" id="KW-0032">Aminotransferase</keyword>
<evidence type="ECO:0000256" key="1">
    <source>
        <dbReference type="ARBA" id="ARBA00001031"/>
    </source>
</evidence>
<evidence type="ECO:0000256" key="2">
    <source>
        <dbReference type="ARBA" id="ARBA00012916"/>
    </source>
</evidence>
<name>A0A6J5MR20_9CAUD</name>
<keyword evidence="5" id="KW-0315">Glutamine amidotransferase</keyword>
<protein>
    <recommendedName>
        <fullName evidence="2">glutamine--fructose-6-phosphate transaminase (isomerizing)</fullName>
        <ecNumber evidence="2">2.6.1.16</ecNumber>
    </recommendedName>
</protein>
<proteinExistence type="predicted"/>
<dbReference type="PROSITE" id="PS51278">
    <property type="entry name" value="GATASE_TYPE_2"/>
    <property type="match status" value="1"/>
</dbReference>
<evidence type="ECO:0000256" key="5">
    <source>
        <dbReference type="ARBA" id="ARBA00022962"/>
    </source>
</evidence>
<dbReference type="Gene3D" id="3.60.20.10">
    <property type="entry name" value="Glutamine Phosphoribosylpyrophosphate, subunit 1, domain 1"/>
    <property type="match status" value="1"/>
</dbReference>
<dbReference type="GO" id="GO:0004360">
    <property type="term" value="F:glutamine-fructose-6-phosphate transaminase (isomerizing) activity"/>
    <property type="evidence" value="ECO:0007669"/>
    <property type="project" value="UniProtKB-EC"/>
</dbReference>
<dbReference type="InterPro" id="IPR029055">
    <property type="entry name" value="Ntn_hydrolases_N"/>
</dbReference>
<dbReference type="GO" id="GO:0006002">
    <property type="term" value="P:fructose 6-phosphate metabolic process"/>
    <property type="evidence" value="ECO:0007669"/>
    <property type="project" value="TreeGrafter"/>
</dbReference>
<organism evidence="7">
    <name type="scientific">uncultured Caudovirales phage</name>
    <dbReference type="NCBI Taxonomy" id="2100421"/>
    <lineage>
        <taxon>Viruses</taxon>
        <taxon>Duplodnaviria</taxon>
        <taxon>Heunggongvirae</taxon>
        <taxon>Uroviricota</taxon>
        <taxon>Caudoviricetes</taxon>
        <taxon>Peduoviridae</taxon>
        <taxon>Maltschvirus</taxon>
        <taxon>Maltschvirus maltsch</taxon>
    </lineage>
</organism>
<feature type="domain" description="Glutamine amidotransferase type-2" evidence="6">
    <location>
        <begin position="2"/>
        <end position="218"/>
    </location>
</feature>
<comment type="catalytic activity">
    <reaction evidence="1">
        <text>D-fructose 6-phosphate + L-glutamine = D-glucosamine 6-phosphate + L-glutamate</text>
        <dbReference type="Rhea" id="RHEA:13237"/>
        <dbReference type="ChEBI" id="CHEBI:29985"/>
        <dbReference type="ChEBI" id="CHEBI:58359"/>
        <dbReference type="ChEBI" id="CHEBI:58725"/>
        <dbReference type="ChEBI" id="CHEBI:61527"/>
        <dbReference type="EC" id="2.6.1.16"/>
    </reaction>
</comment>
<evidence type="ECO:0000256" key="3">
    <source>
        <dbReference type="ARBA" id="ARBA00022576"/>
    </source>
</evidence>
<sequence length="337" mass="37550">MCGIAGFSLVEGSKVNARKLSHSLLCGIEKRGNQASGFAWQSGRESGVFKGAVAGSRLSLRSLPKRASSVILHTRFATHGSTGVSANNHPVMSPDNSIALVHNGVIYNHDVIRGELSQFKLPEVDTSVIPAILQAHGVERFDMLDGDAAVAWLRDDDLHTLRVGRVSHSPLWVAQLGDGSFVFASTEGILLDACKGVREVPEFVFEVPERVLMTVRRGVIVEQSALPVLDVKYEQVRSYASTSKYRGMTAGGWGNVTPKDSYWDVSPGEEEFEGDLALWLRQNYFAHDGFWFDYAGTLIGDYAYMRELFEDVRYEQYWQSSQRDRSHSSNVWFDDFM</sequence>
<dbReference type="GO" id="GO:0006047">
    <property type="term" value="P:UDP-N-acetylglucosamine metabolic process"/>
    <property type="evidence" value="ECO:0007669"/>
    <property type="project" value="TreeGrafter"/>
</dbReference>
<accession>A0A6J5MR20</accession>
<gene>
    <name evidence="7" type="ORF">UFOVP536_65</name>
</gene>
<dbReference type="CDD" id="cd00352">
    <property type="entry name" value="Gn_AT_II"/>
    <property type="match status" value="1"/>
</dbReference>
<reference evidence="7" key="1">
    <citation type="submission" date="2020-04" db="EMBL/GenBank/DDBJ databases">
        <authorList>
            <person name="Chiriac C."/>
            <person name="Salcher M."/>
            <person name="Ghai R."/>
            <person name="Kavagutti S V."/>
        </authorList>
    </citation>
    <scope>NUCLEOTIDE SEQUENCE</scope>
</reference>
<evidence type="ECO:0000256" key="4">
    <source>
        <dbReference type="ARBA" id="ARBA00022679"/>
    </source>
</evidence>
<evidence type="ECO:0000313" key="7">
    <source>
        <dbReference type="EMBL" id="CAB4149264.1"/>
    </source>
</evidence>
<dbReference type="InterPro" id="IPR017932">
    <property type="entry name" value="GATase_2_dom"/>
</dbReference>
<dbReference type="SUPFAM" id="SSF56235">
    <property type="entry name" value="N-terminal nucleophile aminohydrolases (Ntn hydrolases)"/>
    <property type="match status" value="1"/>
</dbReference>
<dbReference type="PANTHER" id="PTHR10937:SF0">
    <property type="entry name" value="GLUTAMINE--FRUCTOSE-6-PHOSPHATE TRANSAMINASE (ISOMERIZING)"/>
    <property type="match status" value="1"/>
</dbReference>
<dbReference type="PANTHER" id="PTHR10937">
    <property type="entry name" value="GLUCOSAMINE--FRUCTOSE-6-PHOSPHATE AMINOTRANSFERASE, ISOMERIZING"/>
    <property type="match status" value="1"/>
</dbReference>
<dbReference type="EC" id="2.6.1.16" evidence="2"/>